<gene>
    <name evidence="5" type="primary">cbiD</name>
    <name evidence="6" type="ORF">LA5096_05767</name>
</gene>
<dbReference type="NCBIfam" id="NF000849">
    <property type="entry name" value="PRK00075.1-1"/>
    <property type="match status" value="1"/>
</dbReference>
<dbReference type="GO" id="GO:0043780">
    <property type="term" value="F:cobalt-precorrin-5B C1-methyltransferase activity"/>
    <property type="evidence" value="ECO:0007669"/>
    <property type="project" value="RHEA"/>
</dbReference>
<proteinExistence type="inferred from homology"/>
<dbReference type="RefSeq" id="WP_055120449.1">
    <property type="nucleotide sequence ID" value="NZ_CXWA01000009.1"/>
</dbReference>
<comment type="similarity">
    <text evidence="5">Belongs to the CbiD family.</text>
</comment>
<dbReference type="Pfam" id="PF01888">
    <property type="entry name" value="CbiD"/>
    <property type="match status" value="1"/>
</dbReference>
<organism evidence="6 7">
    <name type="scientific">Roseibium album</name>
    <dbReference type="NCBI Taxonomy" id="311410"/>
    <lineage>
        <taxon>Bacteria</taxon>
        <taxon>Pseudomonadati</taxon>
        <taxon>Pseudomonadota</taxon>
        <taxon>Alphaproteobacteria</taxon>
        <taxon>Hyphomicrobiales</taxon>
        <taxon>Stappiaceae</taxon>
        <taxon>Roseibium</taxon>
    </lineage>
</organism>
<dbReference type="Proteomes" id="UP000049983">
    <property type="component" value="Unassembled WGS sequence"/>
</dbReference>
<sequence>MSRNEPKELRRGWTTGACATAAAKAAYCALITGTFPDPVEISLPRGGTADFILTRHSISGDVSSATITKDAGDDPDVTHGALITSTVRILEPGSGVRFKAGDGVGTVTRPGLPIPPGEPAINPVPRQMMQTAIGEVADKYGATGDVEIEVSIDGGAELALKTMNGRLGIVGGLSVLGTTGIVRPFSCAAWIASIHRGIDVARAIGLTHVVGATGTSSEDAVKARYSLDETAYLDMGDFAGGLLKYLRHHPVDRLTLAGGFAKFSKLAQGALDLHSARSSVDFSFLQDLLAEAGASPSSIVDAAQANTAKEVLDRSLEENVDLSGLLAKRTKLEVRKILKGAPVALEVLITDRQGNVLGESGFDGT</sequence>
<accession>A0A0M7AWE1</accession>
<dbReference type="InterPro" id="IPR002748">
    <property type="entry name" value="CbiD"/>
</dbReference>
<keyword evidence="3 5" id="KW-0808">Transferase</keyword>
<dbReference type="PANTHER" id="PTHR35863:SF1">
    <property type="entry name" value="COBALT-PRECORRIN-5B C(1)-METHYLTRANSFERASE"/>
    <property type="match status" value="1"/>
</dbReference>
<comment type="catalytic activity">
    <reaction evidence="5">
        <text>Co-precorrin-5B + S-adenosyl-L-methionine = Co-precorrin-6A + S-adenosyl-L-homocysteine</text>
        <dbReference type="Rhea" id="RHEA:26285"/>
        <dbReference type="ChEBI" id="CHEBI:57856"/>
        <dbReference type="ChEBI" id="CHEBI:59789"/>
        <dbReference type="ChEBI" id="CHEBI:60063"/>
        <dbReference type="ChEBI" id="CHEBI:60064"/>
        <dbReference type="EC" id="2.1.1.195"/>
    </reaction>
</comment>
<dbReference type="Gene3D" id="3.30.2110.10">
    <property type="entry name" value="CbiD-like"/>
    <property type="match status" value="1"/>
</dbReference>
<dbReference type="AlphaFoldDB" id="A0A0M7AWE1"/>
<dbReference type="STRING" id="311410.LA5095_05192"/>
<dbReference type="GO" id="GO:0032259">
    <property type="term" value="P:methylation"/>
    <property type="evidence" value="ECO:0007669"/>
    <property type="project" value="UniProtKB-KW"/>
</dbReference>
<dbReference type="GO" id="GO:0019251">
    <property type="term" value="P:anaerobic cobalamin biosynthetic process"/>
    <property type="evidence" value="ECO:0007669"/>
    <property type="project" value="UniProtKB-UniRule"/>
</dbReference>
<evidence type="ECO:0000256" key="5">
    <source>
        <dbReference type="HAMAP-Rule" id="MF_00787"/>
    </source>
</evidence>
<protein>
    <recommendedName>
        <fullName evidence="5">Cobalt-precorrin-5B C(1)-methyltransferase</fullName>
        <ecNumber evidence="5">2.1.1.195</ecNumber>
    </recommendedName>
    <alternativeName>
        <fullName evidence="5">Cobalt-precorrin-6A synthase</fullName>
    </alternativeName>
</protein>
<dbReference type="NCBIfam" id="TIGR00312">
    <property type="entry name" value="cbiD"/>
    <property type="match status" value="1"/>
</dbReference>
<evidence type="ECO:0000256" key="2">
    <source>
        <dbReference type="ARBA" id="ARBA00022603"/>
    </source>
</evidence>
<evidence type="ECO:0000256" key="1">
    <source>
        <dbReference type="ARBA" id="ARBA00022573"/>
    </source>
</evidence>
<name>A0A0M7AWE1_9HYPH</name>
<dbReference type="UniPathway" id="UPA00148">
    <property type="reaction ID" value="UER00227"/>
</dbReference>
<keyword evidence="2 5" id="KW-0489">Methyltransferase</keyword>
<dbReference type="HAMAP" id="MF_00787">
    <property type="entry name" value="CbiD"/>
    <property type="match status" value="1"/>
</dbReference>
<dbReference type="InterPro" id="IPR036074">
    <property type="entry name" value="CbiD_sf"/>
</dbReference>
<evidence type="ECO:0000313" key="6">
    <source>
        <dbReference type="EMBL" id="CTQ78676.1"/>
    </source>
</evidence>
<dbReference type="EMBL" id="CXWC01000015">
    <property type="protein sequence ID" value="CTQ78676.1"/>
    <property type="molecule type" value="Genomic_DNA"/>
</dbReference>
<evidence type="ECO:0000256" key="4">
    <source>
        <dbReference type="ARBA" id="ARBA00022691"/>
    </source>
</evidence>
<comment type="pathway">
    <text evidence="5">Cofactor biosynthesis; adenosylcobalamin biosynthesis; cob(II)yrinate a,c-diamide from sirohydrochlorin (anaerobic route): step 6/10.</text>
</comment>
<evidence type="ECO:0000256" key="3">
    <source>
        <dbReference type="ARBA" id="ARBA00022679"/>
    </source>
</evidence>
<dbReference type="EC" id="2.1.1.195" evidence="5"/>
<keyword evidence="7" id="KW-1185">Reference proteome</keyword>
<dbReference type="GeneID" id="97673007"/>
<evidence type="ECO:0000313" key="7">
    <source>
        <dbReference type="Proteomes" id="UP000049983"/>
    </source>
</evidence>
<comment type="function">
    <text evidence="5">Catalyzes the methylation of C-1 in cobalt-precorrin-5B to form cobalt-precorrin-6A.</text>
</comment>
<dbReference type="PIRSF" id="PIRSF026782">
    <property type="entry name" value="CbiD"/>
    <property type="match status" value="1"/>
</dbReference>
<dbReference type="SUPFAM" id="SSF111342">
    <property type="entry name" value="CbiD-like"/>
    <property type="match status" value="1"/>
</dbReference>
<dbReference type="PANTHER" id="PTHR35863">
    <property type="entry name" value="COBALT-PRECORRIN-5B C(1)-METHYLTRANSFERASE"/>
    <property type="match status" value="1"/>
</dbReference>
<keyword evidence="1 5" id="KW-0169">Cobalamin biosynthesis</keyword>
<reference evidence="7" key="1">
    <citation type="submission" date="2015-07" db="EMBL/GenBank/DDBJ databases">
        <authorList>
            <person name="Rodrigo-Torres Lidia"/>
            <person name="Arahal R.David."/>
        </authorList>
    </citation>
    <scope>NUCLEOTIDE SEQUENCE [LARGE SCALE GENOMIC DNA]</scope>
    <source>
        <strain evidence="7">CECT 5096</strain>
    </source>
</reference>
<keyword evidence="4 5" id="KW-0949">S-adenosyl-L-methionine</keyword>
<dbReference type="OrthoDB" id="6439987at2"/>